<name>A0A915KEE2_ROMCU</name>
<dbReference type="AlphaFoldDB" id="A0A915KEE2"/>
<sequence>MGARRLLHEYVRGHRNSNSNAAEEIDQNHFVQVSCGGECSVALWWRSSRWCNLWREQWLWEWWKGLICCGSTIGLADVVPVAELFVVVTLGCAVQPVVELG</sequence>
<evidence type="ECO:0000313" key="2">
    <source>
        <dbReference type="WBParaSite" id="nRc.2.0.1.t36406-RA"/>
    </source>
</evidence>
<dbReference type="Proteomes" id="UP000887565">
    <property type="component" value="Unplaced"/>
</dbReference>
<proteinExistence type="predicted"/>
<keyword evidence="1" id="KW-1185">Reference proteome</keyword>
<evidence type="ECO:0000313" key="1">
    <source>
        <dbReference type="Proteomes" id="UP000887565"/>
    </source>
</evidence>
<dbReference type="WBParaSite" id="nRc.2.0.1.t36406-RA">
    <property type="protein sequence ID" value="nRc.2.0.1.t36406-RA"/>
    <property type="gene ID" value="nRc.2.0.1.g36406"/>
</dbReference>
<protein>
    <submittedName>
        <fullName evidence="2">Uncharacterized protein</fullName>
    </submittedName>
</protein>
<reference evidence="2" key="1">
    <citation type="submission" date="2022-11" db="UniProtKB">
        <authorList>
            <consortium name="WormBaseParasite"/>
        </authorList>
    </citation>
    <scope>IDENTIFICATION</scope>
</reference>
<accession>A0A915KEE2</accession>
<organism evidence="1 2">
    <name type="scientific">Romanomermis culicivorax</name>
    <name type="common">Nematode worm</name>
    <dbReference type="NCBI Taxonomy" id="13658"/>
    <lineage>
        <taxon>Eukaryota</taxon>
        <taxon>Metazoa</taxon>
        <taxon>Ecdysozoa</taxon>
        <taxon>Nematoda</taxon>
        <taxon>Enoplea</taxon>
        <taxon>Dorylaimia</taxon>
        <taxon>Mermithida</taxon>
        <taxon>Mermithoidea</taxon>
        <taxon>Mermithidae</taxon>
        <taxon>Romanomermis</taxon>
    </lineage>
</organism>